<dbReference type="Gene3D" id="3.40.50.20">
    <property type="match status" value="1"/>
</dbReference>
<evidence type="ECO:0000256" key="3">
    <source>
        <dbReference type="ARBA" id="ARBA00022840"/>
    </source>
</evidence>
<keyword evidence="2 4" id="KW-0547">Nucleotide-binding</keyword>
<evidence type="ECO:0000313" key="7">
    <source>
        <dbReference type="Proteomes" id="UP000005753"/>
    </source>
</evidence>
<dbReference type="InterPro" id="IPR052032">
    <property type="entry name" value="ATP-dep_AA_Ligase"/>
</dbReference>
<gene>
    <name evidence="6" type="ORF">EubceDRAFT1_0963</name>
</gene>
<dbReference type="InterPro" id="IPR013815">
    <property type="entry name" value="ATP_grasp_subdomain_1"/>
</dbReference>
<evidence type="ECO:0000256" key="2">
    <source>
        <dbReference type="ARBA" id="ARBA00022741"/>
    </source>
</evidence>
<dbReference type="eggNOG" id="COG0027">
    <property type="taxonomic scope" value="Bacteria"/>
</dbReference>
<dbReference type="InterPro" id="IPR040570">
    <property type="entry name" value="LAL_C2"/>
</dbReference>
<keyword evidence="1" id="KW-0436">Ligase</keyword>
<evidence type="ECO:0000313" key="6">
    <source>
        <dbReference type="EMBL" id="EIM56788.1"/>
    </source>
</evidence>
<dbReference type="PANTHER" id="PTHR43585:SF2">
    <property type="entry name" value="ATP-GRASP ENZYME FSQD"/>
    <property type="match status" value="1"/>
</dbReference>
<evidence type="ECO:0000256" key="4">
    <source>
        <dbReference type="PROSITE-ProRule" id="PRU00409"/>
    </source>
</evidence>
<dbReference type="PROSITE" id="PS50975">
    <property type="entry name" value="ATP_GRASP"/>
    <property type="match status" value="1"/>
</dbReference>
<dbReference type="Pfam" id="PF18603">
    <property type="entry name" value="LAL_C2"/>
    <property type="match status" value="1"/>
</dbReference>
<name>I5ASL5_EUBC6</name>
<dbReference type="SUPFAM" id="SSF52440">
    <property type="entry name" value="PreATP-grasp domain"/>
    <property type="match status" value="1"/>
</dbReference>
<accession>I5ASL5</accession>
<dbReference type="EMBL" id="CM001487">
    <property type="protein sequence ID" value="EIM56788.1"/>
    <property type="molecule type" value="Genomic_DNA"/>
</dbReference>
<keyword evidence="7" id="KW-1185">Reference proteome</keyword>
<reference evidence="6 7" key="2">
    <citation type="submission" date="2012-02" db="EMBL/GenBank/DDBJ databases">
        <title>Improved High-Quality Draft sequence of Eubacterium cellulosolvens 6.</title>
        <authorList>
            <consortium name="US DOE Joint Genome Institute"/>
            <person name="Lucas S."/>
            <person name="Han J."/>
            <person name="Lapidus A."/>
            <person name="Cheng J.-F."/>
            <person name="Goodwin L."/>
            <person name="Pitluck S."/>
            <person name="Peters L."/>
            <person name="Mikhailova N."/>
            <person name="Gu W."/>
            <person name="Detter J.C."/>
            <person name="Han C."/>
            <person name="Tapia R."/>
            <person name="Land M."/>
            <person name="Hauser L."/>
            <person name="Kyrpides N."/>
            <person name="Ivanova N."/>
            <person name="Pagani I."/>
            <person name="Johnson E."/>
            <person name="Mukhopadhyay B."/>
            <person name="Anderson I."/>
            <person name="Woyke T."/>
        </authorList>
    </citation>
    <scope>NUCLEOTIDE SEQUENCE [LARGE SCALE GENOMIC DNA]</scope>
    <source>
        <strain evidence="6 7">6</strain>
    </source>
</reference>
<dbReference type="GO" id="GO:0016874">
    <property type="term" value="F:ligase activity"/>
    <property type="evidence" value="ECO:0007669"/>
    <property type="project" value="UniProtKB-KW"/>
</dbReference>
<reference evidence="6 7" key="1">
    <citation type="submission" date="2010-08" db="EMBL/GenBank/DDBJ databases">
        <authorList>
            <consortium name="US DOE Joint Genome Institute (JGI-PGF)"/>
            <person name="Lucas S."/>
            <person name="Copeland A."/>
            <person name="Lapidus A."/>
            <person name="Cheng J.-F."/>
            <person name="Bruce D."/>
            <person name="Goodwin L."/>
            <person name="Pitluck S."/>
            <person name="Land M.L."/>
            <person name="Hauser L."/>
            <person name="Chang Y.-J."/>
            <person name="Anderson I.J."/>
            <person name="Johnson E."/>
            <person name="Mulhopadhyay B."/>
            <person name="Kyrpides N."/>
            <person name="Woyke T.J."/>
        </authorList>
    </citation>
    <scope>NUCLEOTIDE SEQUENCE [LARGE SCALE GENOMIC DNA]</scope>
    <source>
        <strain evidence="6 7">6</strain>
    </source>
</reference>
<dbReference type="InterPro" id="IPR016185">
    <property type="entry name" value="PreATP-grasp_dom_sf"/>
</dbReference>
<dbReference type="STRING" id="633697.EubceDRAFT1_0963"/>
<dbReference type="Gene3D" id="3.30.1490.20">
    <property type="entry name" value="ATP-grasp fold, A domain"/>
    <property type="match status" value="1"/>
</dbReference>
<organism evidence="6 7">
    <name type="scientific">Eubacterium cellulosolvens (strain ATCC 43171 / JCM 9499 / 6)</name>
    <name type="common">Cillobacterium cellulosolvens</name>
    <dbReference type="NCBI Taxonomy" id="633697"/>
    <lineage>
        <taxon>Bacteria</taxon>
        <taxon>Bacillati</taxon>
        <taxon>Bacillota</taxon>
        <taxon>Clostridia</taxon>
        <taxon>Eubacteriales</taxon>
        <taxon>Eubacteriaceae</taxon>
        <taxon>Eubacterium</taxon>
    </lineage>
</organism>
<dbReference type="AlphaFoldDB" id="I5ASL5"/>
<dbReference type="Gene3D" id="3.30.470.20">
    <property type="entry name" value="ATP-grasp fold, B domain"/>
    <property type="match status" value="1"/>
</dbReference>
<dbReference type="HOGENOM" id="CLU_029016_5_0_9"/>
<evidence type="ECO:0000256" key="1">
    <source>
        <dbReference type="ARBA" id="ARBA00022598"/>
    </source>
</evidence>
<dbReference type="InterPro" id="IPR011761">
    <property type="entry name" value="ATP-grasp"/>
</dbReference>
<dbReference type="GO" id="GO:0046872">
    <property type="term" value="F:metal ion binding"/>
    <property type="evidence" value="ECO:0007669"/>
    <property type="project" value="InterPro"/>
</dbReference>
<keyword evidence="3 4" id="KW-0067">ATP-binding</keyword>
<dbReference type="PANTHER" id="PTHR43585">
    <property type="entry name" value="FUMIPYRROLE BIOSYNTHESIS PROTEIN C"/>
    <property type="match status" value="1"/>
</dbReference>
<dbReference type="SUPFAM" id="SSF56059">
    <property type="entry name" value="Glutathione synthetase ATP-binding domain-like"/>
    <property type="match status" value="1"/>
</dbReference>
<evidence type="ECO:0000259" key="5">
    <source>
        <dbReference type="PROSITE" id="PS50975"/>
    </source>
</evidence>
<dbReference type="GO" id="GO:0005524">
    <property type="term" value="F:ATP binding"/>
    <property type="evidence" value="ECO:0007669"/>
    <property type="project" value="UniProtKB-UniRule"/>
</dbReference>
<dbReference type="Pfam" id="PF02786">
    <property type="entry name" value="CPSase_L_D2"/>
    <property type="match status" value="1"/>
</dbReference>
<dbReference type="OrthoDB" id="9803907at2"/>
<proteinExistence type="predicted"/>
<dbReference type="Proteomes" id="UP000005753">
    <property type="component" value="Chromosome"/>
</dbReference>
<dbReference type="InterPro" id="IPR005479">
    <property type="entry name" value="CPAse_ATP-bd"/>
</dbReference>
<protein>
    <submittedName>
        <fullName evidence="6">Biotin carboxylase</fullName>
    </submittedName>
</protein>
<sequence>MKRKIMILGAGIYQVPLILKAREMGLHTIVVSYRGNYPGFALADEICDLDTTDSEAVLAEARRLQIDGIATTGTDVAIRTLSLVCDELGLVGISPAAASVLTDKLAMKEMFRKGNVPSTAFLGVRSYEEALDAARSLGFPVMMKACDVSGSRGVTMVHREEDLRTAYEASVKVSHTTHYIVEKVASGTEIGLDAFVYRGEVRLCLPHEKEVCHAGDITIPAGHSFPFGGSAILLERLRDALRKIVVASGADNCAINCDIMVDGDNLQILEAGGRCGATGIPELIRLHTGIDYYETILSCALGDSCDFTPTASAPCSSRLLFSPVGGIIDRIDEERIRAISAANKAEITLDYKPGDLLPRVHDGTDRIGQIILPTDAQEEASRIADEILACIHI</sequence>
<feature type="domain" description="ATP-grasp" evidence="5">
    <location>
        <begin position="108"/>
        <end position="301"/>
    </location>
</feature>